<dbReference type="InterPro" id="IPR052345">
    <property type="entry name" value="Rad_response_metalloprotease"/>
</dbReference>
<accession>A0A1X0DEU5</accession>
<dbReference type="GO" id="GO:0003677">
    <property type="term" value="F:DNA binding"/>
    <property type="evidence" value="ECO:0007669"/>
    <property type="project" value="UniProtKB-KW"/>
</dbReference>
<evidence type="ECO:0000313" key="3">
    <source>
        <dbReference type="Proteomes" id="UP000192801"/>
    </source>
</evidence>
<comment type="caution">
    <text evidence="2">The sequence shown here is derived from an EMBL/GenBank/DDBJ whole genome shotgun (WGS) entry which is preliminary data.</text>
</comment>
<dbReference type="Proteomes" id="UP000192801">
    <property type="component" value="Unassembled WGS sequence"/>
</dbReference>
<reference evidence="2 3" key="1">
    <citation type="submission" date="2016-12" db="EMBL/GenBank/DDBJ databases">
        <title>The new phylogeny of genus Mycobacterium.</title>
        <authorList>
            <person name="Tortoli E."/>
            <person name="Trovato A."/>
            <person name="Cirillo D.M."/>
        </authorList>
    </citation>
    <scope>NUCLEOTIDE SEQUENCE [LARGE SCALE GENOMIC DNA]</scope>
    <source>
        <strain evidence="2 3">DSM 45130</strain>
    </source>
</reference>
<keyword evidence="2" id="KW-0238">DNA-binding</keyword>
<dbReference type="AlphaFoldDB" id="A0A1X0DEU5"/>
<dbReference type="RefSeq" id="WP_083030520.1">
    <property type="nucleotide sequence ID" value="NZ_AP022618.1"/>
</dbReference>
<dbReference type="Pfam" id="PF06114">
    <property type="entry name" value="Peptidase_M78"/>
    <property type="match status" value="1"/>
</dbReference>
<dbReference type="Gene3D" id="1.10.10.2910">
    <property type="match status" value="1"/>
</dbReference>
<feature type="domain" description="IrrE N-terminal-like" evidence="1">
    <location>
        <begin position="169"/>
        <end position="296"/>
    </location>
</feature>
<dbReference type="EMBL" id="MVHS01000017">
    <property type="protein sequence ID" value="ORA70903.1"/>
    <property type="molecule type" value="Genomic_DNA"/>
</dbReference>
<sequence length="385" mass="43837">MATYRVDVEPALLDWAIERSRLDREKIYAQRAFRDLPLWETREKKPTYNELQKFANYTHAPLGMLLLAEPPVETVPIPDFRTIGDTAIANPSPDLLETIYLCEQRQEWYQHYARIQDYDELDFVGSVTTDDSIATTADKIRRRLQFTTEDRARDRSWSEALRRLIDTTEDTGILVMVSGIVGNNTHRVLDPEEFRGFALADPLAPLIFVNGADTKAAQIFTLIHEVAHIWLGQTALTNSTLDSPANDEIERWCNSVAAEVLIPLASFRPRPPFDAEELDRLARAYKVSTLVALRRIFDAGLIEWDNFRSRYIAERDRILAILASRQGDGGGNFYNTQPLRVSQRFAHAVISDALAGNTLFRDAYRLVGTRKHETFVQLGEHVGAM</sequence>
<organism evidence="2 3">
    <name type="scientific">Mycolicibacterium insubricum</name>
    <dbReference type="NCBI Taxonomy" id="444597"/>
    <lineage>
        <taxon>Bacteria</taxon>
        <taxon>Bacillati</taxon>
        <taxon>Actinomycetota</taxon>
        <taxon>Actinomycetes</taxon>
        <taxon>Mycobacteriales</taxon>
        <taxon>Mycobacteriaceae</taxon>
        <taxon>Mycolicibacterium</taxon>
    </lineage>
</organism>
<protein>
    <submittedName>
        <fullName evidence="2">DNA-binding protein</fullName>
    </submittedName>
</protein>
<dbReference type="OrthoDB" id="9796786at2"/>
<keyword evidence="3" id="KW-1185">Reference proteome</keyword>
<evidence type="ECO:0000313" key="2">
    <source>
        <dbReference type="EMBL" id="ORA70903.1"/>
    </source>
</evidence>
<dbReference type="PANTHER" id="PTHR43236">
    <property type="entry name" value="ANTITOXIN HIGA1"/>
    <property type="match status" value="1"/>
</dbReference>
<proteinExistence type="predicted"/>
<gene>
    <name evidence="2" type="ORF">BST26_09435</name>
</gene>
<dbReference type="InterPro" id="IPR010359">
    <property type="entry name" value="IrrE_HExxH"/>
</dbReference>
<dbReference type="STRING" id="444597.BST26_09435"/>
<evidence type="ECO:0000259" key="1">
    <source>
        <dbReference type="Pfam" id="PF06114"/>
    </source>
</evidence>
<name>A0A1X0DEU5_9MYCO</name>
<dbReference type="PANTHER" id="PTHR43236:SF2">
    <property type="entry name" value="BLL0069 PROTEIN"/>
    <property type="match status" value="1"/>
</dbReference>